<dbReference type="InterPro" id="IPR046037">
    <property type="entry name" value="DUF5995"/>
</dbReference>
<dbReference type="AlphaFoldDB" id="A0A930V9J5"/>
<comment type="caution">
    <text evidence="1">The sequence shown here is derived from an EMBL/GenBank/DDBJ whole genome shotgun (WGS) entry which is preliminary data.</text>
</comment>
<sequence>MPEGVAAVVTEMQTRLDALPAGSGLREFLGTYQRTTTAVGKAILDGRFEDGDWVEEWDVVFARLYLDAYDAHVGSGLVPRPWRIAFEAPADLPALRQVLLGINAHVNYDLPQALLRVISDADFADPAVLAKRQRDHEAIDGVLASRVAAEDDQLTVSGGKSLLDRALQPLNRVSSKRFLREARQKVWHNTRELQAARLTGQAAYDVRLGELEVLSAARVADLLAPGQVLLRLAVAGFGVVLPPPA</sequence>
<keyword evidence="2" id="KW-1185">Reference proteome</keyword>
<name>A0A930V9J5_9ACTN</name>
<accession>A0A930V9J5</accession>
<dbReference type="EMBL" id="JADKPN010000001">
    <property type="protein sequence ID" value="MBF4762408.1"/>
    <property type="molecule type" value="Genomic_DNA"/>
</dbReference>
<evidence type="ECO:0000313" key="2">
    <source>
        <dbReference type="Proteomes" id="UP000640489"/>
    </source>
</evidence>
<dbReference type="Proteomes" id="UP000640489">
    <property type="component" value="Unassembled WGS sequence"/>
</dbReference>
<dbReference type="Pfam" id="PF19458">
    <property type="entry name" value="DUF5995"/>
    <property type="match status" value="1"/>
</dbReference>
<reference evidence="1" key="1">
    <citation type="submission" date="2020-11" db="EMBL/GenBank/DDBJ databases">
        <title>Nocardioides sp. nov., isolated from Soil of Cynanchum wilfordii Hemsley rhizosphere.</title>
        <authorList>
            <person name="Lee J.-S."/>
            <person name="Suh M.K."/>
            <person name="Kim J.-S."/>
        </authorList>
    </citation>
    <scope>NUCLEOTIDE SEQUENCE</scope>
    <source>
        <strain evidence="1">KCTC 19275</strain>
    </source>
</reference>
<organism evidence="1 2">
    <name type="scientific">Nocardioides islandensis</name>
    <dbReference type="NCBI Taxonomy" id="433663"/>
    <lineage>
        <taxon>Bacteria</taxon>
        <taxon>Bacillati</taxon>
        <taxon>Actinomycetota</taxon>
        <taxon>Actinomycetes</taxon>
        <taxon>Propionibacteriales</taxon>
        <taxon>Nocardioidaceae</taxon>
        <taxon>Nocardioides</taxon>
    </lineage>
</organism>
<proteinExistence type="predicted"/>
<gene>
    <name evidence="1" type="ORF">ISU07_04670</name>
</gene>
<evidence type="ECO:0000313" key="1">
    <source>
        <dbReference type="EMBL" id="MBF4762408.1"/>
    </source>
</evidence>
<protein>
    <submittedName>
        <fullName evidence="1">Uncharacterized protein</fullName>
    </submittedName>
</protein>